<reference evidence="8" key="1">
    <citation type="submission" date="2020-06" db="EMBL/GenBank/DDBJ databases">
        <authorList>
            <consortium name="Plant Systems Biology data submission"/>
        </authorList>
    </citation>
    <scope>NUCLEOTIDE SEQUENCE</scope>
    <source>
        <strain evidence="8">D6</strain>
    </source>
</reference>
<feature type="region of interest" description="Disordered" evidence="6">
    <location>
        <begin position="123"/>
        <end position="168"/>
    </location>
</feature>
<evidence type="ECO:0000256" key="3">
    <source>
        <dbReference type="ARBA" id="ARBA00022771"/>
    </source>
</evidence>
<keyword evidence="3 5" id="KW-0863">Zinc-finger</keyword>
<dbReference type="InterPro" id="IPR037278">
    <property type="entry name" value="ARFGAP/RecO"/>
</dbReference>
<dbReference type="EMBL" id="CAICTM010002360">
    <property type="protein sequence ID" value="CAB9528955.1"/>
    <property type="molecule type" value="Genomic_DNA"/>
</dbReference>
<feature type="domain" description="Arf-GAP" evidence="7">
    <location>
        <begin position="8"/>
        <end position="113"/>
    </location>
</feature>
<evidence type="ECO:0000256" key="4">
    <source>
        <dbReference type="ARBA" id="ARBA00022833"/>
    </source>
</evidence>
<evidence type="ECO:0000259" key="7">
    <source>
        <dbReference type="PROSITE" id="PS50115"/>
    </source>
</evidence>
<dbReference type="GO" id="GO:0032012">
    <property type="term" value="P:regulation of ARF protein signal transduction"/>
    <property type="evidence" value="ECO:0007669"/>
    <property type="project" value="TreeGrafter"/>
</dbReference>
<evidence type="ECO:0000256" key="2">
    <source>
        <dbReference type="ARBA" id="ARBA00022723"/>
    </source>
</evidence>
<proteinExistence type="predicted"/>
<accession>A0A9N8HY13</accession>
<dbReference type="SMART" id="SM00105">
    <property type="entry name" value="ArfGap"/>
    <property type="match status" value="1"/>
</dbReference>
<evidence type="ECO:0000313" key="8">
    <source>
        <dbReference type="EMBL" id="CAB9528955.1"/>
    </source>
</evidence>
<gene>
    <name evidence="8" type="ORF">SEMRO_2362_G324870.1</name>
</gene>
<organism evidence="8 9">
    <name type="scientific">Seminavis robusta</name>
    <dbReference type="NCBI Taxonomy" id="568900"/>
    <lineage>
        <taxon>Eukaryota</taxon>
        <taxon>Sar</taxon>
        <taxon>Stramenopiles</taxon>
        <taxon>Ochrophyta</taxon>
        <taxon>Bacillariophyta</taxon>
        <taxon>Bacillariophyceae</taxon>
        <taxon>Bacillariophycidae</taxon>
        <taxon>Naviculales</taxon>
        <taxon>Naviculaceae</taxon>
        <taxon>Seminavis</taxon>
    </lineage>
</organism>
<keyword evidence="9" id="KW-1185">Reference proteome</keyword>
<dbReference type="PANTHER" id="PTHR46395:SF1">
    <property type="entry name" value="ADP-RIBOSYLATION FACTOR GTPASE-ACTIVATING PROTEIN 1"/>
    <property type="match status" value="1"/>
</dbReference>
<comment type="caution">
    <text evidence="8">The sequence shown here is derived from an EMBL/GenBank/DDBJ whole genome shotgun (WGS) entry which is preliminary data.</text>
</comment>
<evidence type="ECO:0000256" key="6">
    <source>
        <dbReference type="SAM" id="MobiDB-lite"/>
    </source>
</evidence>
<protein>
    <submittedName>
        <fullName evidence="8">Ribosylation factor GTPase-activating protein</fullName>
    </submittedName>
</protein>
<keyword evidence="4" id="KW-0862">Zinc</keyword>
<dbReference type="Pfam" id="PF01412">
    <property type="entry name" value="ArfGap"/>
    <property type="match status" value="1"/>
</dbReference>
<keyword evidence="1" id="KW-0343">GTPase activation</keyword>
<dbReference type="Proteomes" id="UP001153069">
    <property type="component" value="Unassembled WGS sequence"/>
</dbReference>
<dbReference type="PRINTS" id="PR00405">
    <property type="entry name" value="REVINTRACTNG"/>
</dbReference>
<dbReference type="PROSITE" id="PS50115">
    <property type="entry name" value="ARFGAP"/>
    <property type="match status" value="1"/>
</dbReference>
<keyword evidence="2" id="KW-0479">Metal-binding</keyword>
<sequence>MTSHEMNQADYKVVSELPGNDSCVDCGAKHPEWGSISFGILFCASCSGGHRGLGTHISRVRSIKMDSWTDAQVERMKRGGNHQCQEFLKSHAMDFDRKSIRDRYDSPAADLYKSVLDARIAGTPEPTELPVRSRPTPPNNSATGGGGVKRKMEGFGSSPPPQQRHDGKGMKIGALLAKIFCCFRCCFEPERQIEGGVVGP</sequence>
<dbReference type="InterPro" id="IPR038508">
    <property type="entry name" value="ArfGAP_dom_sf"/>
</dbReference>
<dbReference type="PANTHER" id="PTHR46395">
    <property type="entry name" value="ADP-RIBOSYLATION FACTOR GTPASE-ACTIVATING PROTEIN 1"/>
    <property type="match status" value="1"/>
</dbReference>
<dbReference type="Gene3D" id="1.10.220.150">
    <property type="entry name" value="Arf GTPase activating protein"/>
    <property type="match status" value="1"/>
</dbReference>
<dbReference type="CDD" id="cd08830">
    <property type="entry name" value="ArfGap_ArfGap1"/>
    <property type="match status" value="1"/>
</dbReference>
<evidence type="ECO:0000256" key="1">
    <source>
        <dbReference type="ARBA" id="ARBA00022468"/>
    </source>
</evidence>
<dbReference type="InterPro" id="IPR001164">
    <property type="entry name" value="ArfGAP_dom"/>
</dbReference>
<dbReference type="GO" id="GO:0008270">
    <property type="term" value="F:zinc ion binding"/>
    <property type="evidence" value="ECO:0007669"/>
    <property type="project" value="UniProtKB-KW"/>
</dbReference>
<evidence type="ECO:0000313" key="9">
    <source>
        <dbReference type="Proteomes" id="UP001153069"/>
    </source>
</evidence>
<dbReference type="OrthoDB" id="43532at2759"/>
<dbReference type="AlphaFoldDB" id="A0A9N8HY13"/>
<name>A0A9N8HY13_9STRA</name>
<dbReference type="GO" id="GO:0030100">
    <property type="term" value="P:regulation of endocytosis"/>
    <property type="evidence" value="ECO:0007669"/>
    <property type="project" value="TreeGrafter"/>
</dbReference>
<dbReference type="GO" id="GO:0005096">
    <property type="term" value="F:GTPase activator activity"/>
    <property type="evidence" value="ECO:0007669"/>
    <property type="project" value="UniProtKB-KW"/>
</dbReference>
<evidence type="ECO:0000256" key="5">
    <source>
        <dbReference type="PROSITE-ProRule" id="PRU00288"/>
    </source>
</evidence>
<dbReference type="SUPFAM" id="SSF57863">
    <property type="entry name" value="ArfGap/RecO-like zinc finger"/>
    <property type="match status" value="1"/>
</dbReference>
<dbReference type="GO" id="GO:0000139">
    <property type="term" value="C:Golgi membrane"/>
    <property type="evidence" value="ECO:0007669"/>
    <property type="project" value="TreeGrafter"/>
</dbReference>